<protein>
    <submittedName>
        <fullName evidence="2">Histone-lysine N-methyltransferase SETMAR</fullName>
    </submittedName>
</protein>
<organism evidence="1 2">
    <name type="scientific">Steinernema glaseri</name>
    <dbReference type="NCBI Taxonomy" id="37863"/>
    <lineage>
        <taxon>Eukaryota</taxon>
        <taxon>Metazoa</taxon>
        <taxon>Ecdysozoa</taxon>
        <taxon>Nematoda</taxon>
        <taxon>Chromadorea</taxon>
        <taxon>Rhabditida</taxon>
        <taxon>Tylenchina</taxon>
        <taxon>Panagrolaimomorpha</taxon>
        <taxon>Strongyloidoidea</taxon>
        <taxon>Steinernematidae</taxon>
        <taxon>Steinernema</taxon>
    </lineage>
</organism>
<evidence type="ECO:0000313" key="2">
    <source>
        <dbReference type="WBParaSite" id="L893_g9582.t1"/>
    </source>
</evidence>
<accession>A0A1I8AVA2</accession>
<sequence>SQSFFDSKPASFYESGIRRLPTKWEQVVLANGIYKES</sequence>
<dbReference type="AlphaFoldDB" id="A0A1I8AVA2"/>
<dbReference type="Proteomes" id="UP000095287">
    <property type="component" value="Unplaced"/>
</dbReference>
<reference evidence="2" key="1">
    <citation type="submission" date="2016-11" db="UniProtKB">
        <authorList>
            <consortium name="WormBaseParasite"/>
        </authorList>
    </citation>
    <scope>IDENTIFICATION</scope>
</reference>
<evidence type="ECO:0000313" key="1">
    <source>
        <dbReference type="Proteomes" id="UP000095287"/>
    </source>
</evidence>
<keyword evidence="1" id="KW-1185">Reference proteome</keyword>
<proteinExistence type="predicted"/>
<name>A0A1I8AVA2_9BILA</name>
<dbReference type="WBParaSite" id="L893_g9582.t1">
    <property type="protein sequence ID" value="L893_g9582.t1"/>
    <property type="gene ID" value="L893_g9582"/>
</dbReference>